<dbReference type="SMART" id="SM00450">
    <property type="entry name" value="RHOD"/>
    <property type="match status" value="2"/>
</dbReference>
<evidence type="ECO:0000256" key="2">
    <source>
        <dbReference type="ARBA" id="ARBA00022737"/>
    </source>
</evidence>
<reference evidence="6" key="1">
    <citation type="submission" date="2022-11" db="UniProtKB">
        <authorList>
            <consortium name="WormBaseParasite"/>
        </authorList>
    </citation>
    <scope>IDENTIFICATION</scope>
</reference>
<evidence type="ECO:0000313" key="5">
    <source>
        <dbReference type="Proteomes" id="UP000887574"/>
    </source>
</evidence>
<feature type="domain" description="Rhodanese" evidence="4">
    <location>
        <begin position="272"/>
        <end position="366"/>
    </location>
</feature>
<feature type="domain" description="Rhodanese" evidence="4">
    <location>
        <begin position="412"/>
        <end position="515"/>
    </location>
</feature>
<dbReference type="WBParaSite" id="jg14843">
    <property type="protein sequence ID" value="jg14843"/>
    <property type="gene ID" value="jg14843"/>
</dbReference>
<keyword evidence="2" id="KW-0677">Repeat</keyword>
<keyword evidence="3" id="KW-1133">Transmembrane helix</keyword>
<dbReference type="Proteomes" id="UP000887574">
    <property type="component" value="Unplaced"/>
</dbReference>
<dbReference type="GO" id="GO:0005739">
    <property type="term" value="C:mitochondrion"/>
    <property type="evidence" value="ECO:0007669"/>
    <property type="project" value="TreeGrafter"/>
</dbReference>
<dbReference type="Pfam" id="PF00581">
    <property type="entry name" value="Rhodanese"/>
    <property type="match status" value="2"/>
</dbReference>
<dbReference type="InterPro" id="IPR045078">
    <property type="entry name" value="TST/MPST-like"/>
</dbReference>
<accession>A0A915D185</accession>
<keyword evidence="1" id="KW-0808">Transferase</keyword>
<keyword evidence="3" id="KW-0812">Transmembrane</keyword>
<dbReference type="InterPro" id="IPR001763">
    <property type="entry name" value="Rhodanese-like_dom"/>
</dbReference>
<dbReference type="PANTHER" id="PTHR11364">
    <property type="entry name" value="THIOSULFATE SULFERTANSFERASE"/>
    <property type="match status" value="1"/>
</dbReference>
<name>A0A915D185_9BILA</name>
<feature type="transmembrane region" description="Helical" evidence="3">
    <location>
        <begin position="129"/>
        <end position="153"/>
    </location>
</feature>
<evidence type="ECO:0000259" key="4">
    <source>
        <dbReference type="PROSITE" id="PS50206"/>
    </source>
</evidence>
<dbReference type="PANTHER" id="PTHR11364:SF30">
    <property type="entry name" value="RHODANESE DOMAIN-CONTAINING PROTEIN"/>
    <property type="match status" value="1"/>
</dbReference>
<keyword evidence="5" id="KW-1185">Reference proteome</keyword>
<proteinExistence type="predicted"/>
<protein>
    <submittedName>
        <fullName evidence="6">Rhodanese domain-containing protein</fullName>
    </submittedName>
</protein>
<evidence type="ECO:0000313" key="6">
    <source>
        <dbReference type="WBParaSite" id="jg14843"/>
    </source>
</evidence>
<dbReference type="CDD" id="cd01448">
    <property type="entry name" value="TST_Repeat_1"/>
    <property type="match status" value="1"/>
</dbReference>
<dbReference type="SUPFAM" id="SSF52821">
    <property type="entry name" value="Rhodanese/Cell cycle control phosphatase"/>
    <property type="match status" value="2"/>
</dbReference>
<evidence type="ECO:0000256" key="3">
    <source>
        <dbReference type="SAM" id="Phobius"/>
    </source>
</evidence>
<evidence type="ECO:0000256" key="1">
    <source>
        <dbReference type="ARBA" id="ARBA00022679"/>
    </source>
</evidence>
<dbReference type="PROSITE" id="PS50206">
    <property type="entry name" value="RHODANESE_3"/>
    <property type="match status" value="2"/>
</dbReference>
<keyword evidence="3" id="KW-0472">Membrane</keyword>
<dbReference type="InterPro" id="IPR036873">
    <property type="entry name" value="Rhodanese-like_dom_sf"/>
</dbReference>
<dbReference type="Gene3D" id="3.40.250.10">
    <property type="entry name" value="Rhodanese-like domain"/>
    <property type="match status" value="2"/>
</dbReference>
<organism evidence="5 6">
    <name type="scientific">Ditylenchus dipsaci</name>
    <dbReference type="NCBI Taxonomy" id="166011"/>
    <lineage>
        <taxon>Eukaryota</taxon>
        <taxon>Metazoa</taxon>
        <taxon>Ecdysozoa</taxon>
        <taxon>Nematoda</taxon>
        <taxon>Chromadorea</taxon>
        <taxon>Rhabditida</taxon>
        <taxon>Tylenchina</taxon>
        <taxon>Tylenchomorpha</taxon>
        <taxon>Sphaerularioidea</taxon>
        <taxon>Anguinidae</taxon>
        <taxon>Anguininae</taxon>
        <taxon>Ditylenchus</taxon>
    </lineage>
</organism>
<sequence length="521" mass="58652">MVFEFPSQSRWAASTSPFGTRHTNRFAGSSQPASAAYPGSIGRLSYLNNNRSQIPRSYSPPNRAYHAANTLPYSTVHDFHRGNNQQHNNRNYSPTDCYEDLDFFYERPPGSEAGHKEQAKNPTKCGIKLYLLVACLVFVSLLLACSIIGFLWYTQERQNQSRGKQQDSSSRAASFSMDKILGVLSSAFQTNKSEKEGIQEGGIVQKSSFNYSLYGVPPSLLGEQEWEEKGLERSNKVFNGGTEASIEPNHLLTLLITKRKVCIFEASTSEVEVSRQEFRSSHLPTARLLLFSSLSHNGVPVHPLQFQRYVRSLGLDQHCHIVIYSRHELIFATYGFWIFKLYGHSKVSILNGGFQAWKSLADQGKGPYTLENSASGSLEPEKLGDFKARWEAEYIATFDDVFANFESHDNDLVDAQSEQEFQGKSKGPVIFGHIRTAMNIPSQKLIINSTWLALDSQQGIFHSNGLNEQRPVIVYDGTSIHSTMVWFGLHRLGYRAAVYFGSWPEWIIRAPDYLKVIPSGE</sequence>
<dbReference type="AlphaFoldDB" id="A0A915D185"/>
<dbReference type="GO" id="GO:0004792">
    <property type="term" value="F:thiosulfate-cyanide sulfurtransferase activity"/>
    <property type="evidence" value="ECO:0007669"/>
    <property type="project" value="TreeGrafter"/>
</dbReference>